<name>A0A2V5K6U5_9BACL</name>
<dbReference type="RefSeq" id="WP_110841295.1">
    <property type="nucleotide sequence ID" value="NZ_QJVJ01000007.1"/>
</dbReference>
<dbReference type="GO" id="GO:0047661">
    <property type="term" value="F:amino-acid racemase activity"/>
    <property type="evidence" value="ECO:0007669"/>
    <property type="project" value="InterPro"/>
</dbReference>
<proteinExistence type="inferred from homology"/>
<organism evidence="2 3">
    <name type="scientific">Paenibacillus flagellatus</name>
    <dbReference type="NCBI Taxonomy" id="2211139"/>
    <lineage>
        <taxon>Bacteria</taxon>
        <taxon>Bacillati</taxon>
        <taxon>Bacillota</taxon>
        <taxon>Bacilli</taxon>
        <taxon>Bacillales</taxon>
        <taxon>Paenibacillaceae</taxon>
        <taxon>Paenibacillus</taxon>
    </lineage>
</organism>
<dbReference type="InterPro" id="IPR053714">
    <property type="entry name" value="Iso_Racemase_Enz_sf"/>
</dbReference>
<accession>A0A2V5K6U5</accession>
<gene>
    <name evidence="2" type="ORF">DLM86_17320</name>
</gene>
<dbReference type="SUPFAM" id="SSF53681">
    <property type="entry name" value="Aspartate/glutamate racemase"/>
    <property type="match status" value="1"/>
</dbReference>
<keyword evidence="3" id="KW-1185">Reference proteome</keyword>
<dbReference type="Pfam" id="PF01177">
    <property type="entry name" value="Asp_Glu_race"/>
    <property type="match status" value="1"/>
</dbReference>
<sequence>MSRKLAIIHTTPVTVDSLKALARETIRDAEIVNFVDDSILPQLAANGGNVAEVEERWIHYAKFAEQVGADCILNACSSVGELVAKAQPHVGVPIVRIDEAMAEEAVGRGRRIGVAATVPTTLEPTLRLLRAKAAAAGNDAEFVPALADSAYRLLMAGDKDGHDRVLAETLLELGDQVDVVVLAQASMARVVETLPEAVRPKYLSSPRLGMERVKRVMEGSG</sequence>
<evidence type="ECO:0000313" key="2">
    <source>
        <dbReference type="EMBL" id="PYI53523.1"/>
    </source>
</evidence>
<dbReference type="Gene3D" id="3.40.50.12500">
    <property type="match status" value="1"/>
</dbReference>
<dbReference type="Proteomes" id="UP000247476">
    <property type="component" value="Unassembled WGS sequence"/>
</dbReference>
<dbReference type="InterPro" id="IPR001920">
    <property type="entry name" value="Asp/Glu_race"/>
</dbReference>
<evidence type="ECO:0000256" key="1">
    <source>
        <dbReference type="ARBA" id="ARBA00038414"/>
    </source>
</evidence>
<dbReference type="AlphaFoldDB" id="A0A2V5K6U5"/>
<protein>
    <submittedName>
        <fullName evidence="2">Asp/Glu racemase</fullName>
    </submittedName>
</protein>
<reference evidence="2 3" key="1">
    <citation type="submission" date="2018-05" db="EMBL/GenBank/DDBJ databases">
        <title>Paenibacillus flagellatus sp. nov., isolated from selenium mineral soil.</title>
        <authorList>
            <person name="Dai X."/>
        </authorList>
    </citation>
    <scope>NUCLEOTIDE SEQUENCE [LARGE SCALE GENOMIC DNA]</scope>
    <source>
        <strain evidence="2 3">DXL2</strain>
    </source>
</reference>
<dbReference type="OrthoDB" id="978447at2"/>
<dbReference type="EMBL" id="QJVJ01000007">
    <property type="protein sequence ID" value="PYI53523.1"/>
    <property type="molecule type" value="Genomic_DNA"/>
</dbReference>
<comment type="caution">
    <text evidence="2">The sequence shown here is derived from an EMBL/GenBank/DDBJ whole genome shotgun (WGS) entry which is preliminary data.</text>
</comment>
<evidence type="ECO:0000313" key="3">
    <source>
        <dbReference type="Proteomes" id="UP000247476"/>
    </source>
</evidence>
<dbReference type="InterPro" id="IPR015942">
    <property type="entry name" value="Asp/Glu/hydantoin_racemase"/>
</dbReference>
<comment type="similarity">
    <text evidence="1">Belongs to the HyuE racemase family.</text>
</comment>